<dbReference type="Gene3D" id="1.20.120.910">
    <property type="entry name" value="DksA, coiled-coil domain"/>
    <property type="match status" value="1"/>
</dbReference>
<evidence type="ECO:0000256" key="2">
    <source>
        <dbReference type="ARBA" id="ARBA00022771"/>
    </source>
</evidence>
<reference evidence="8" key="1">
    <citation type="submission" date="2016-10" db="EMBL/GenBank/DDBJ databases">
        <authorList>
            <person name="Varghese N."/>
            <person name="Submissions S."/>
        </authorList>
    </citation>
    <scope>NUCLEOTIDE SEQUENCE [LARGE SCALE GENOMIC DNA]</scope>
    <source>
        <strain evidence="8">S9</strain>
    </source>
</reference>
<keyword evidence="2" id="KW-0863">Zinc-finger</keyword>
<dbReference type="InterPro" id="IPR014240">
    <property type="entry name" value="YteA"/>
</dbReference>
<dbReference type="OrthoDB" id="9811543at2"/>
<dbReference type="Proteomes" id="UP000198571">
    <property type="component" value="Unassembled WGS sequence"/>
</dbReference>
<name>A0A1H9QRN9_9BACI</name>
<evidence type="ECO:0000256" key="1">
    <source>
        <dbReference type="ARBA" id="ARBA00022723"/>
    </source>
</evidence>
<keyword evidence="3" id="KW-0862">Zinc</keyword>
<evidence type="ECO:0000313" key="8">
    <source>
        <dbReference type="Proteomes" id="UP000198571"/>
    </source>
</evidence>
<evidence type="ECO:0000313" key="7">
    <source>
        <dbReference type="EMBL" id="SER63261.1"/>
    </source>
</evidence>
<feature type="domain" description="Zinc finger DksA/TraR C4-type" evidence="6">
    <location>
        <begin position="81"/>
        <end position="116"/>
    </location>
</feature>
<proteinExistence type="predicted"/>
<protein>
    <submittedName>
        <fullName evidence="7">RNA polymerase-binding protein DksA</fullName>
    </submittedName>
</protein>
<evidence type="ECO:0000256" key="5">
    <source>
        <dbReference type="SAM" id="MobiDB-lite"/>
    </source>
</evidence>
<feature type="region of interest" description="Disordered" evidence="5">
    <location>
        <begin position="25"/>
        <end position="45"/>
    </location>
</feature>
<gene>
    <name evidence="7" type="ORF">SAMN05518684_102346</name>
</gene>
<accession>A0A1H9QRN9</accession>
<dbReference type="SUPFAM" id="SSF57716">
    <property type="entry name" value="Glucocorticoid receptor-like (DNA-binding domain)"/>
    <property type="match status" value="1"/>
</dbReference>
<keyword evidence="8" id="KW-1185">Reference proteome</keyword>
<dbReference type="SUPFAM" id="SSF109635">
    <property type="entry name" value="DnaK suppressor protein DksA, alpha-hairpin domain"/>
    <property type="match status" value="1"/>
</dbReference>
<dbReference type="STRING" id="1601833.SAMN05518684_102346"/>
<sequence>MYEEFKQQLTDDRKAIIKRIEQEATYTDDKMNDPGELSHYDNHPADEGTELYFRGRDMAVRQQWEKHLHEIDEALKRIENGTYGICKKTGEKIPLERLRVQPTATTTVKAREKDERATDRPVEEEVLFELPEGDYNNYMDEDTSPDDDTTGYTEEFESFLSTGLNGYEGSDKVTFHRNKQYKRYTEEQE</sequence>
<dbReference type="InterPro" id="IPR037187">
    <property type="entry name" value="DnaK_N"/>
</dbReference>
<dbReference type="PANTHER" id="PTHR33823">
    <property type="entry name" value="RNA POLYMERASE-BINDING TRANSCRIPTION FACTOR DKSA-RELATED"/>
    <property type="match status" value="1"/>
</dbReference>
<dbReference type="PROSITE" id="PS51128">
    <property type="entry name" value="ZF_DKSA_2"/>
    <property type="match status" value="1"/>
</dbReference>
<evidence type="ECO:0000256" key="4">
    <source>
        <dbReference type="PROSITE-ProRule" id="PRU00510"/>
    </source>
</evidence>
<dbReference type="InterPro" id="IPR000962">
    <property type="entry name" value="Znf_DskA_TraR"/>
</dbReference>
<dbReference type="RefSeq" id="WP_093047666.1">
    <property type="nucleotide sequence ID" value="NZ_FOGT01000002.1"/>
</dbReference>
<keyword evidence="1" id="KW-0479">Metal-binding</keyword>
<organism evidence="7 8">
    <name type="scientific">Salipaludibacillus aurantiacus</name>
    <dbReference type="NCBI Taxonomy" id="1601833"/>
    <lineage>
        <taxon>Bacteria</taxon>
        <taxon>Bacillati</taxon>
        <taxon>Bacillota</taxon>
        <taxon>Bacilli</taxon>
        <taxon>Bacillales</taxon>
        <taxon>Bacillaceae</taxon>
    </lineage>
</organism>
<dbReference type="AlphaFoldDB" id="A0A1H9QRN9"/>
<dbReference type="Pfam" id="PF01258">
    <property type="entry name" value="zf-dskA_traR"/>
    <property type="match status" value="1"/>
</dbReference>
<feature type="zinc finger region" description="dksA C4-type" evidence="4">
    <location>
        <begin position="86"/>
        <end position="110"/>
    </location>
</feature>
<dbReference type="GO" id="GO:0008270">
    <property type="term" value="F:zinc ion binding"/>
    <property type="evidence" value="ECO:0007669"/>
    <property type="project" value="UniProtKB-KW"/>
</dbReference>
<dbReference type="PANTHER" id="PTHR33823:SF4">
    <property type="entry name" value="GENERAL STRESS PROTEIN 16O"/>
    <property type="match status" value="1"/>
</dbReference>
<evidence type="ECO:0000259" key="6">
    <source>
        <dbReference type="Pfam" id="PF01258"/>
    </source>
</evidence>
<evidence type="ECO:0000256" key="3">
    <source>
        <dbReference type="ARBA" id="ARBA00022833"/>
    </source>
</evidence>
<dbReference type="EMBL" id="FOGT01000002">
    <property type="protein sequence ID" value="SER63261.1"/>
    <property type="molecule type" value="Genomic_DNA"/>
</dbReference>
<dbReference type="NCBIfam" id="TIGR02890">
    <property type="entry name" value="bacill_yteA"/>
    <property type="match status" value="1"/>
</dbReference>